<gene>
    <name evidence="6" type="ORF">SAMN05428971_0498</name>
</gene>
<evidence type="ECO:0000256" key="3">
    <source>
        <dbReference type="ARBA" id="ARBA00022741"/>
    </source>
</evidence>
<reference evidence="7" key="1">
    <citation type="submission" date="2016-10" db="EMBL/GenBank/DDBJ databases">
        <authorList>
            <person name="Varghese N."/>
            <person name="Submissions S."/>
        </authorList>
    </citation>
    <scope>NUCLEOTIDE SEQUENCE [LARGE SCALE GENOMIC DNA]</scope>
    <source>
        <strain evidence="7">OV426</strain>
    </source>
</reference>
<dbReference type="PROSITE" id="PS50893">
    <property type="entry name" value="ABC_TRANSPORTER_2"/>
    <property type="match status" value="1"/>
</dbReference>
<dbReference type="Gene3D" id="2.70.50.60">
    <property type="entry name" value="abc- transporter (atp binding component) like domain"/>
    <property type="match status" value="1"/>
</dbReference>
<evidence type="ECO:0000313" key="6">
    <source>
        <dbReference type="EMBL" id="SFN20384.1"/>
    </source>
</evidence>
<dbReference type="CDD" id="cd03220">
    <property type="entry name" value="ABC_KpsT_Wzt"/>
    <property type="match status" value="1"/>
</dbReference>
<dbReference type="InterPro" id="IPR003593">
    <property type="entry name" value="AAA+_ATPase"/>
</dbReference>
<evidence type="ECO:0000313" key="7">
    <source>
        <dbReference type="Proteomes" id="UP000198968"/>
    </source>
</evidence>
<dbReference type="PANTHER" id="PTHR46743">
    <property type="entry name" value="TEICHOIC ACIDS EXPORT ATP-BINDING PROTEIN TAGH"/>
    <property type="match status" value="1"/>
</dbReference>
<dbReference type="InterPro" id="IPR003439">
    <property type="entry name" value="ABC_transporter-like_ATP-bd"/>
</dbReference>
<evidence type="ECO:0000259" key="5">
    <source>
        <dbReference type="PROSITE" id="PS50893"/>
    </source>
</evidence>
<keyword evidence="3" id="KW-0547">Nucleotide-binding</keyword>
<dbReference type="CDD" id="cd10147">
    <property type="entry name" value="Wzt_C-like"/>
    <property type="match status" value="1"/>
</dbReference>
<comment type="similarity">
    <text evidence="1">Belongs to the ABC transporter superfamily. Drug exporter-2 (TC 3.A.1.117) family.</text>
</comment>
<dbReference type="GO" id="GO:0016887">
    <property type="term" value="F:ATP hydrolysis activity"/>
    <property type="evidence" value="ECO:0007669"/>
    <property type="project" value="InterPro"/>
</dbReference>
<keyword evidence="2" id="KW-0813">Transport</keyword>
<dbReference type="InterPro" id="IPR015860">
    <property type="entry name" value="ABC_transpr_TagH-like"/>
</dbReference>
<dbReference type="AlphaFoldDB" id="A0A1I4X364"/>
<dbReference type="EMBL" id="FOVG01000001">
    <property type="protein sequence ID" value="SFN20384.1"/>
    <property type="molecule type" value="Genomic_DNA"/>
</dbReference>
<feature type="domain" description="ABC transporter" evidence="5">
    <location>
        <begin position="4"/>
        <end position="245"/>
    </location>
</feature>
<dbReference type="Proteomes" id="UP000198968">
    <property type="component" value="Unassembled WGS sequence"/>
</dbReference>
<dbReference type="InterPro" id="IPR050683">
    <property type="entry name" value="Bact_Polysacc_Export_ATP-bd"/>
</dbReference>
<evidence type="ECO:0000256" key="4">
    <source>
        <dbReference type="ARBA" id="ARBA00022840"/>
    </source>
</evidence>
<dbReference type="PANTHER" id="PTHR46743:SF2">
    <property type="entry name" value="TEICHOIC ACIDS EXPORT ATP-BINDING PROTEIN TAGH"/>
    <property type="match status" value="1"/>
</dbReference>
<keyword evidence="7" id="KW-1185">Reference proteome</keyword>
<dbReference type="Pfam" id="PF14524">
    <property type="entry name" value="Wzt_C"/>
    <property type="match status" value="1"/>
</dbReference>
<dbReference type="GO" id="GO:0005524">
    <property type="term" value="F:ATP binding"/>
    <property type="evidence" value="ECO:0007669"/>
    <property type="project" value="UniProtKB-KW"/>
</dbReference>
<dbReference type="GO" id="GO:0140359">
    <property type="term" value="F:ABC-type transporter activity"/>
    <property type="evidence" value="ECO:0007669"/>
    <property type="project" value="InterPro"/>
</dbReference>
<dbReference type="PROSITE" id="PS00211">
    <property type="entry name" value="ABC_TRANSPORTER_1"/>
    <property type="match status" value="1"/>
</dbReference>
<evidence type="ECO:0000256" key="2">
    <source>
        <dbReference type="ARBA" id="ARBA00022448"/>
    </source>
</evidence>
<sequence length="401" mass="45037">MSRLVIENLSKAYKRYNSKLGRLIEWMIPFSGPRHSVKWIIQDINFTVEPGESLGIIGVNGAGKSTLLKMITGTTKPTTGSVKVNGRVAAMLELGMGFHPEFTGRQNAYMAGQLLGITVEEISRLMPEIEEFAEIGPYIDQPVRVYSSGMQVRLAFSVATIIRPDLLIIDEALSVGDIYFQQKCIERIEKFKNQGTSILFVTHDFSALHKICDKAVLLASGRCQYIGKTVEVVERYYGYLNNSKAVVKEESHVQQRFVKINKFVKDVIILNDLNEPVNCMEVGKNYSFEISCSGLGEYSDPHVGFRMQDRLGQVLYETNTFCQKTDLENKKLDRIRFSFKNNLTPGEYTLAMGIESGGHGDGLFDTVISLTERIISFQVIDNPDINKWAGIFNIEPTISVN</sequence>
<dbReference type="Pfam" id="PF00005">
    <property type="entry name" value="ABC_tran"/>
    <property type="match status" value="1"/>
</dbReference>
<accession>A0A1I4X364</accession>
<dbReference type="SUPFAM" id="SSF52540">
    <property type="entry name" value="P-loop containing nucleoside triphosphate hydrolases"/>
    <property type="match status" value="1"/>
</dbReference>
<dbReference type="OrthoDB" id="9778870at2"/>
<organism evidence="6 7">
    <name type="scientific">Candidatus Pantoea varia</name>
    <dbReference type="NCBI Taxonomy" id="1881036"/>
    <lineage>
        <taxon>Bacteria</taxon>
        <taxon>Pseudomonadati</taxon>
        <taxon>Pseudomonadota</taxon>
        <taxon>Gammaproteobacteria</taxon>
        <taxon>Enterobacterales</taxon>
        <taxon>Erwiniaceae</taxon>
        <taxon>Pantoea</taxon>
    </lineage>
</organism>
<evidence type="ECO:0000256" key="1">
    <source>
        <dbReference type="ARBA" id="ARBA00006526"/>
    </source>
</evidence>
<dbReference type="GO" id="GO:0016020">
    <property type="term" value="C:membrane"/>
    <property type="evidence" value="ECO:0007669"/>
    <property type="project" value="InterPro"/>
</dbReference>
<keyword evidence="4 6" id="KW-0067">ATP-binding</keyword>
<dbReference type="SMART" id="SM00382">
    <property type="entry name" value="AAA"/>
    <property type="match status" value="1"/>
</dbReference>
<protein>
    <submittedName>
        <fullName evidence="6">Lipopolysaccharide transport system ATP-binding protein</fullName>
    </submittedName>
</protein>
<proteinExistence type="inferred from homology"/>
<name>A0A1I4X364_9GAMM</name>
<dbReference type="InterPro" id="IPR029439">
    <property type="entry name" value="Wzt_C"/>
</dbReference>
<dbReference type="InterPro" id="IPR017871">
    <property type="entry name" value="ABC_transporter-like_CS"/>
</dbReference>
<dbReference type="Gene3D" id="3.40.50.300">
    <property type="entry name" value="P-loop containing nucleotide triphosphate hydrolases"/>
    <property type="match status" value="1"/>
</dbReference>
<dbReference type="RefSeq" id="WP_090959611.1">
    <property type="nucleotide sequence ID" value="NZ_FOVG01000001.1"/>
</dbReference>
<dbReference type="InterPro" id="IPR027417">
    <property type="entry name" value="P-loop_NTPase"/>
</dbReference>